<dbReference type="Gene3D" id="3.30.70.1070">
    <property type="entry name" value="Sporulation related repeat"/>
    <property type="match status" value="1"/>
</dbReference>
<dbReference type="RefSeq" id="WP_187542735.1">
    <property type="nucleotide sequence ID" value="NZ_CP060717.1"/>
</dbReference>
<sequence length="142" mass="15229">MTPAVAPVRVASVPKPQPVKLNQARPALSPAAVRLSESIPQFRHAALRTGGSRAVVQLGAYSSRDRISTAWNTASAKFASLRGYQPHSARFEGARGTFYRLSVKGFASNREAIALCASLKRSGRACFVRNESGDAPVEFASR</sequence>
<feature type="domain" description="SPOR" evidence="1">
    <location>
        <begin position="48"/>
        <end position="131"/>
    </location>
</feature>
<gene>
    <name evidence="2" type="ORF">H9L12_04120</name>
</gene>
<keyword evidence="3" id="KW-1185">Reference proteome</keyword>
<dbReference type="EMBL" id="CP060717">
    <property type="protein sequence ID" value="QNN65750.1"/>
    <property type="molecule type" value="Genomic_DNA"/>
</dbReference>
<name>A0A7G9SD25_9SPHN</name>
<accession>A0A7G9SD25</accession>
<proteinExistence type="predicted"/>
<dbReference type="PROSITE" id="PS51724">
    <property type="entry name" value="SPOR"/>
    <property type="match status" value="1"/>
</dbReference>
<evidence type="ECO:0000313" key="3">
    <source>
        <dbReference type="Proteomes" id="UP000515955"/>
    </source>
</evidence>
<reference evidence="2 3" key="1">
    <citation type="submission" date="2020-08" db="EMBL/GenBank/DDBJ databases">
        <title>Genome sequence of Sphingomonas rhizophila KACC 19189T.</title>
        <authorList>
            <person name="Hyun D.-W."/>
            <person name="Bae J.-W."/>
        </authorList>
    </citation>
    <scope>NUCLEOTIDE SEQUENCE [LARGE SCALE GENOMIC DNA]</scope>
    <source>
        <strain evidence="2 3">KACC 19189</strain>
    </source>
</reference>
<dbReference type="InterPro" id="IPR007730">
    <property type="entry name" value="SPOR-like_dom"/>
</dbReference>
<organism evidence="2 3">
    <name type="scientific">Sphingomonas rhizophila</name>
    <dbReference type="NCBI Taxonomy" id="2071607"/>
    <lineage>
        <taxon>Bacteria</taxon>
        <taxon>Pseudomonadati</taxon>
        <taxon>Pseudomonadota</taxon>
        <taxon>Alphaproteobacteria</taxon>
        <taxon>Sphingomonadales</taxon>
        <taxon>Sphingomonadaceae</taxon>
        <taxon>Sphingomonas</taxon>
    </lineage>
</organism>
<dbReference type="SUPFAM" id="SSF110997">
    <property type="entry name" value="Sporulation related repeat"/>
    <property type="match status" value="1"/>
</dbReference>
<dbReference type="InterPro" id="IPR036680">
    <property type="entry name" value="SPOR-like_sf"/>
</dbReference>
<evidence type="ECO:0000313" key="2">
    <source>
        <dbReference type="EMBL" id="QNN65750.1"/>
    </source>
</evidence>
<dbReference type="KEGG" id="srhi:H9L12_04120"/>
<dbReference type="GO" id="GO:0042834">
    <property type="term" value="F:peptidoglycan binding"/>
    <property type="evidence" value="ECO:0007669"/>
    <property type="project" value="InterPro"/>
</dbReference>
<dbReference type="Pfam" id="PF05036">
    <property type="entry name" value="SPOR"/>
    <property type="match status" value="1"/>
</dbReference>
<protein>
    <submittedName>
        <fullName evidence="2">SPOR domain-containing protein</fullName>
    </submittedName>
</protein>
<dbReference type="AlphaFoldDB" id="A0A7G9SD25"/>
<evidence type="ECO:0000259" key="1">
    <source>
        <dbReference type="PROSITE" id="PS51724"/>
    </source>
</evidence>
<dbReference type="Proteomes" id="UP000515955">
    <property type="component" value="Chromosome"/>
</dbReference>